<dbReference type="InterPro" id="IPR036259">
    <property type="entry name" value="MFS_trans_sf"/>
</dbReference>
<evidence type="ECO:0000256" key="2">
    <source>
        <dbReference type="ARBA" id="ARBA00007742"/>
    </source>
</evidence>
<evidence type="ECO:0000256" key="5">
    <source>
        <dbReference type="ARBA" id="ARBA00022989"/>
    </source>
</evidence>
<name>A0A8H4W2F7_9HELO</name>
<feature type="region of interest" description="Disordered" evidence="9">
    <location>
        <begin position="1"/>
        <end position="30"/>
    </location>
</feature>
<evidence type="ECO:0000256" key="3">
    <source>
        <dbReference type="ARBA" id="ARBA00022516"/>
    </source>
</evidence>
<gene>
    <name evidence="12" type="ORF">G7Y89_g8898</name>
</gene>
<dbReference type="PANTHER" id="PTHR10556">
    <property type="entry name" value="3-OXO-5-ALPHA-STEROID 4-DEHYDROGENASE"/>
    <property type="match status" value="1"/>
</dbReference>
<reference evidence="12 13" key="1">
    <citation type="submission" date="2020-03" db="EMBL/GenBank/DDBJ databases">
        <title>Draft Genome Sequence of Cudoniella acicularis.</title>
        <authorList>
            <person name="Buettner E."/>
            <person name="Kellner H."/>
        </authorList>
    </citation>
    <scope>NUCLEOTIDE SEQUENCE [LARGE SCALE GENOMIC DNA]</scope>
    <source>
        <strain evidence="12 13">DSM 108380</strain>
    </source>
</reference>
<evidence type="ECO:0000256" key="9">
    <source>
        <dbReference type="SAM" id="MobiDB-lite"/>
    </source>
</evidence>
<dbReference type="Pfam" id="PF02544">
    <property type="entry name" value="Steroid_dh"/>
    <property type="match status" value="1"/>
</dbReference>
<dbReference type="GO" id="GO:0042761">
    <property type="term" value="P:very long-chain fatty acid biosynthetic process"/>
    <property type="evidence" value="ECO:0007669"/>
    <property type="project" value="TreeGrafter"/>
</dbReference>
<evidence type="ECO:0000256" key="6">
    <source>
        <dbReference type="ARBA" id="ARBA00023002"/>
    </source>
</evidence>
<dbReference type="PROSITE" id="PS50244">
    <property type="entry name" value="S5A_REDUCTASE"/>
    <property type="match status" value="1"/>
</dbReference>
<dbReference type="Gene3D" id="1.20.120.1630">
    <property type="match status" value="1"/>
</dbReference>
<evidence type="ECO:0000256" key="1">
    <source>
        <dbReference type="ARBA" id="ARBA00004141"/>
    </source>
</evidence>
<evidence type="ECO:0000313" key="12">
    <source>
        <dbReference type="EMBL" id="KAF4629250.1"/>
    </source>
</evidence>
<keyword evidence="5 10" id="KW-1133">Transmembrane helix</keyword>
<feature type="transmembrane region" description="Helical" evidence="10">
    <location>
        <begin position="172"/>
        <end position="193"/>
    </location>
</feature>
<feature type="compositionally biased region" description="Basic and acidic residues" evidence="9">
    <location>
        <begin position="1"/>
        <end position="17"/>
    </location>
</feature>
<comment type="similarity">
    <text evidence="2">Belongs to the steroid 5-alpha reductase family.</text>
</comment>
<feature type="domain" description="3-oxo-5-alpha-steroid 4-dehydrogenase C-terminal" evidence="11">
    <location>
        <begin position="494"/>
        <end position="635"/>
    </location>
</feature>
<feature type="transmembrane region" description="Helical" evidence="10">
    <location>
        <begin position="505"/>
        <end position="522"/>
    </location>
</feature>
<dbReference type="InterPro" id="IPR001104">
    <property type="entry name" value="3-oxo-5_a-steroid_4-DH_C"/>
</dbReference>
<protein>
    <recommendedName>
        <fullName evidence="11">3-oxo-5-alpha-steroid 4-dehydrogenase C-terminal domain-containing protein</fullName>
    </recommendedName>
</protein>
<keyword evidence="6" id="KW-0560">Oxidoreductase</keyword>
<feature type="transmembrane region" description="Helical" evidence="10">
    <location>
        <begin position="205"/>
        <end position="224"/>
    </location>
</feature>
<feature type="transmembrane region" description="Helical" evidence="10">
    <location>
        <begin position="299"/>
        <end position="324"/>
    </location>
</feature>
<comment type="subcellular location">
    <subcellularLocation>
        <location evidence="1">Membrane</location>
        <topology evidence="1">Multi-pass membrane protein</topology>
    </subcellularLocation>
</comment>
<feature type="transmembrane region" description="Helical" evidence="10">
    <location>
        <begin position="113"/>
        <end position="134"/>
    </location>
</feature>
<dbReference type="OrthoDB" id="540503at2759"/>
<dbReference type="AlphaFoldDB" id="A0A8H4W2F7"/>
<dbReference type="SUPFAM" id="SSF103473">
    <property type="entry name" value="MFS general substrate transporter"/>
    <property type="match status" value="1"/>
</dbReference>
<sequence length="646" mass="71799">MEVTEGDSKDIVSKDLSDNSPPSSLDKELPAKQEALVGTTSEELPELCLALFIAQMETSIVSTSIISVTNDLGGFVESSWVFTAYLLTYSVLTIQLPQRFQTVNGQTPMAAGIRLLAFGLVAQAGSVISAVIIGKTKIPPIYHILFGSVLQVVGTIGLSRASLTSEIEASQYAWQVVAGLGVGFCNVSLVLLVKSAAQKIDQAAMTQFRVLGGILSLAIVISVMNRKIRSDLLQVLPQNIVYELLQTTSIIHTLSEETQDVIGAIFGKGYNLQMRIMIGFAAAQLPASALMWTKEPMMWAAILLQVAVNMAILPLKLAVGYLALGQQNLLLTNSGITITLSRMAPPLKFNIEARGKTIQSLPSQIFVTSSDTTSFLYEQLATKSGYSVRRLRITKDQDGKFLLENSSRVSIEQAELVNESQLFVKDLGPQVSWRTAYIIEYLGPLFIQPLIYFLRLRQARQPSFTQSLILLLVEMHFLKREYESICVHRFSLATMPVRSLFKNSLHYWVLLSIVAFFIYSPSTLETGSLHLFSVYTGLSLWVIGELGSLKTHLILRNLRPSAANKRGIPHGFGFDWVTSPNYTFEALAWVGVLIISRNWAMAVFIIASVFQMNLWAKKKEARYRREFKDTYKHKRFTATLQNLNMI</sequence>
<feature type="transmembrane region" description="Helical" evidence="10">
    <location>
        <begin position="72"/>
        <end position="92"/>
    </location>
</feature>
<feature type="transmembrane region" description="Helical" evidence="10">
    <location>
        <begin position="140"/>
        <end position="160"/>
    </location>
</feature>
<dbReference type="EMBL" id="JAAMPI010000701">
    <property type="protein sequence ID" value="KAF4629250.1"/>
    <property type="molecule type" value="Genomic_DNA"/>
</dbReference>
<evidence type="ECO:0000256" key="10">
    <source>
        <dbReference type="SAM" id="Phobius"/>
    </source>
</evidence>
<evidence type="ECO:0000256" key="8">
    <source>
        <dbReference type="ARBA" id="ARBA00023136"/>
    </source>
</evidence>
<keyword evidence="7" id="KW-0443">Lipid metabolism</keyword>
<dbReference type="Proteomes" id="UP000566819">
    <property type="component" value="Unassembled WGS sequence"/>
</dbReference>
<keyword evidence="8 10" id="KW-0472">Membrane</keyword>
<dbReference type="PANTHER" id="PTHR10556:SF28">
    <property type="entry name" value="VERY-LONG-CHAIN ENOYL-COA REDUCTASE"/>
    <property type="match status" value="1"/>
</dbReference>
<evidence type="ECO:0000256" key="7">
    <source>
        <dbReference type="ARBA" id="ARBA00023098"/>
    </source>
</evidence>
<keyword evidence="4 10" id="KW-0812">Transmembrane</keyword>
<evidence type="ECO:0000259" key="11">
    <source>
        <dbReference type="Pfam" id="PF02544"/>
    </source>
</evidence>
<dbReference type="InterPro" id="IPR039357">
    <property type="entry name" value="SRD5A/TECR"/>
</dbReference>
<dbReference type="GO" id="GO:0016020">
    <property type="term" value="C:membrane"/>
    <property type="evidence" value="ECO:0007669"/>
    <property type="project" value="UniProtKB-SubCell"/>
</dbReference>
<evidence type="ECO:0000313" key="13">
    <source>
        <dbReference type="Proteomes" id="UP000566819"/>
    </source>
</evidence>
<keyword evidence="13" id="KW-1185">Reference proteome</keyword>
<accession>A0A8H4W2F7</accession>
<evidence type="ECO:0000256" key="4">
    <source>
        <dbReference type="ARBA" id="ARBA00022692"/>
    </source>
</evidence>
<feature type="transmembrane region" description="Helical" evidence="10">
    <location>
        <begin position="586"/>
        <end position="615"/>
    </location>
</feature>
<keyword evidence="3" id="KW-0444">Lipid biosynthesis</keyword>
<dbReference type="GO" id="GO:0016627">
    <property type="term" value="F:oxidoreductase activity, acting on the CH-CH group of donors"/>
    <property type="evidence" value="ECO:0007669"/>
    <property type="project" value="InterPro"/>
</dbReference>
<comment type="caution">
    <text evidence="12">The sequence shown here is derived from an EMBL/GenBank/DDBJ whole genome shotgun (WGS) entry which is preliminary data.</text>
</comment>
<organism evidence="12 13">
    <name type="scientific">Cudoniella acicularis</name>
    <dbReference type="NCBI Taxonomy" id="354080"/>
    <lineage>
        <taxon>Eukaryota</taxon>
        <taxon>Fungi</taxon>
        <taxon>Dikarya</taxon>
        <taxon>Ascomycota</taxon>
        <taxon>Pezizomycotina</taxon>
        <taxon>Leotiomycetes</taxon>
        <taxon>Helotiales</taxon>
        <taxon>Tricladiaceae</taxon>
        <taxon>Cudoniella</taxon>
    </lineage>
</organism>
<proteinExistence type="inferred from homology"/>